<evidence type="ECO:0000256" key="1">
    <source>
        <dbReference type="SAM" id="MobiDB-lite"/>
    </source>
</evidence>
<evidence type="ECO:0000313" key="4">
    <source>
        <dbReference type="Proteomes" id="UP000033651"/>
    </source>
</evidence>
<dbReference type="AlphaFoldDB" id="A0A0F3KMQ9"/>
<feature type="compositionally biased region" description="Basic and acidic residues" evidence="1">
    <location>
        <begin position="67"/>
        <end position="110"/>
    </location>
</feature>
<reference evidence="3 4" key="1">
    <citation type="submission" date="2015-03" db="EMBL/GenBank/DDBJ databases">
        <title>Draft genome sequence of Luteibacter yeojuensis strain SU11.</title>
        <authorList>
            <person name="Sulaiman J."/>
            <person name="Priya K."/>
            <person name="Chan K.-G."/>
        </authorList>
    </citation>
    <scope>NUCLEOTIDE SEQUENCE [LARGE SCALE GENOMIC DNA]</scope>
    <source>
        <strain evidence="3 4">SU11</strain>
    </source>
</reference>
<evidence type="ECO:0008006" key="5">
    <source>
        <dbReference type="Google" id="ProtNLM"/>
    </source>
</evidence>
<dbReference type="EMBL" id="JZRB01000025">
    <property type="protein sequence ID" value="KJV32488.1"/>
    <property type="molecule type" value="Genomic_DNA"/>
</dbReference>
<organism evidence="3 4">
    <name type="scientific">Luteibacter yeojuensis</name>
    <dbReference type="NCBI Taxonomy" id="345309"/>
    <lineage>
        <taxon>Bacteria</taxon>
        <taxon>Pseudomonadati</taxon>
        <taxon>Pseudomonadota</taxon>
        <taxon>Gammaproteobacteria</taxon>
        <taxon>Lysobacterales</taxon>
        <taxon>Rhodanobacteraceae</taxon>
        <taxon>Luteibacter</taxon>
    </lineage>
</organism>
<accession>A0A0F3KMQ9</accession>
<protein>
    <recommendedName>
        <fullName evidence="5">Lipoprotein</fullName>
    </recommendedName>
</protein>
<comment type="caution">
    <text evidence="3">The sequence shown here is derived from an EMBL/GenBank/DDBJ whole genome shotgun (WGS) entry which is preliminary data.</text>
</comment>
<feature type="region of interest" description="Disordered" evidence="1">
    <location>
        <begin position="28"/>
        <end position="116"/>
    </location>
</feature>
<dbReference type="RefSeq" id="WP_045829853.1">
    <property type="nucleotide sequence ID" value="NZ_JZRB01000025.1"/>
</dbReference>
<dbReference type="OrthoDB" id="5957585at2"/>
<feature type="signal peptide" evidence="2">
    <location>
        <begin position="1"/>
        <end position="25"/>
    </location>
</feature>
<sequence>MNAKSKVVLLGLVMGAALASGHVMAQAAPQTDVPGHPRVNEVNNRLDNQQERIDKGLANGTMTQKQAARDETHDANIARRESVDEAKHGGHLTKGEQNRLNRSENRDSRHIYRQKH</sequence>
<evidence type="ECO:0000313" key="3">
    <source>
        <dbReference type="EMBL" id="KJV32488.1"/>
    </source>
</evidence>
<feature type="chain" id="PRO_5002463134" description="Lipoprotein" evidence="2">
    <location>
        <begin position="26"/>
        <end position="116"/>
    </location>
</feature>
<keyword evidence="4" id="KW-1185">Reference proteome</keyword>
<proteinExistence type="predicted"/>
<name>A0A0F3KMQ9_9GAMM</name>
<dbReference type="PATRIC" id="fig|345309.4.peg.1776"/>
<keyword evidence="2" id="KW-0732">Signal</keyword>
<gene>
    <name evidence="3" type="ORF">VI08_12165</name>
</gene>
<dbReference type="Proteomes" id="UP000033651">
    <property type="component" value="Unassembled WGS sequence"/>
</dbReference>
<evidence type="ECO:0000256" key="2">
    <source>
        <dbReference type="SAM" id="SignalP"/>
    </source>
</evidence>